<gene>
    <name evidence="1" type="ORF">GLYMA_02G158600</name>
</gene>
<sequence>MSVSVDDIPIRYFFPICYTRSGDLVGKEANGGLVKFNDKGQLQKHQFYHKDRIGSSIAIYTESLLSLPCFSKQAEEVNQ</sequence>
<dbReference type="InParanoid" id="K7K8N2"/>
<name>K7K8N2_SOYBN</name>
<dbReference type="EMBL" id="CM000835">
    <property type="protein sequence ID" value="KRH71609.1"/>
    <property type="molecule type" value="Genomic_DNA"/>
</dbReference>
<dbReference type="AlphaFoldDB" id="K7K8N2"/>
<accession>K7K8N2</accession>
<dbReference type="Gramene" id="KRH71609">
    <property type="protein sequence ID" value="KRH71609"/>
    <property type="gene ID" value="GLYMA_02G158600"/>
</dbReference>
<reference evidence="2" key="2">
    <citation type="submission" date="2018-02" db="UniProtKB">
        <authorList>
            <consortium name="EnsemblPlants"/>
        </authorList>
    </citation>
    <scope>IDENTIFICATION</scope>
    <source>
        <strain evidence="2">Williams 82</strain>
    </source>
</reference>
<reference evidence="1 2" key="1">
    <citation type="journal article" date="2010" name="Nature">
        <title>Genome sequence of the palaeopolyploid soybean.</title>
        <authorList>
            <person name="Schmutz J."/>
            <person name="Cannon S.B."/>
            <person name="Schlueter J."/>
            <person name="Ma J."/>
            <person name="Mitros T."/>
            <person name="Nelson W."/>
            <person name="Hyten D.L."/>
            <person name="Song Q."/>
            <person name="Thelen J.J."/>
            <person name="Cheng J."/>
            <person name="Xu D."/>
            <person name="Hellsten U."/>
            <person name="May G.D."/>
            <person name="Yu Y."/>
            <person name="Sakurai T."/>
            <person name="Umezawa T."/>
            <person name="Bhattacharyya M.K."/>
            <person name="Sandhu D."/>
            <person name="Valliyodan B."/>
            <person name="Lindquist E."/>
            <person name="Peto M."/>
            <person name="Grant D."/>
            <person name="Shu S."/>
            <person name="Goodstein D."/>
            <person name="Barry K."/>
            <person name="Futrell-Griggs M."/>
            <person name="Abernathy B."/>
            <person name="Du J."/>
            <person name="Tian Z."/>
            <person name="Zhu L."/>
            <person name="Gill N."/>
            <person name="Joshi T."/>
            <person name="Libault M."/>
            <person name="Sethuraman A."/>
            <person name="Zhang X.-C."/>
            <person name="Shinozaki K."/>
            <person name="Nguyen H.T."/>
            <person name="Wing R.A."/>
            <person name="Cregan P."/>
            <person name="Specht J."/>
            <person name="Grimwood J."/>
            <person name="Rokhsar D."/>
            <person name="Stacey G."/>
            <person name="Shoemaker R.C."/>
            <person name="Jackson S.A."/>
        </authorList>
    </citation>
    <scope>NUCLEOTIDE SEQUENCE [LARGE SCALE GENOMIC DNA]</scope>
    <source>
        <strain evidence="2">cv. Williams 82</strain>
        <tissue evidence="1">Callus</tissue>
    </source>
</reference>
<dbReference type="OrthoDB" id="1428748at2759"/>
<keyword evidence="3" id="KW-1185">Reference proteome</keyword>
<dbReference type="PaxDb" id="3847-GLYMA02G18351.1"/>
<dbReference type="Proteomes" id="UP000008827">
    <property type="component" value="Chromosome 2"/>
</dbReference>
<reference evidence="1" key="3">
    <citation type="submission" date="2018-07" db="EMBL/GenBank/DDBJ databases">
        <title>WGS assembly of Glycine max.</title>
        <authorList>
            <person name="Schmutz J."/>
            <person name="Cannon S."/>
            <person name="Schlueter J."/>
            <person name="Ma J."/>
            <person name="Mitros T."/>
            <person name="Nelson W."/>
            <person name="Hyten D."/>
            <person name="Song Q."/>
            <person name="Thelen J."/>
            <person name="Cheng J."/>
            <person name="Xu D."/>
            <person name="Hellsten U."/>
            <person name="May G."/>
            <person name="Yu Y."/>
            <person name="Sakurai T."/>
            <person name="Umezawa T."/>
            <person name="Bhattacharyya M."/>
            <person name="Sandhu D."/>
            <person name="Valliyodan B."/>
            <person name="Lindquist E."/>
            <person name="Peto M."/>
            <person name="Grant D."/>
            <person name="Shu S."/>
            <person name="Goodstein D."/>
            <person name="Barry K."/>
            <person name="Futrell-Griggs M."/>
            <person name="Abernathy B."/>
            <person name="Du J."/>
            <person name="Tian Z."/>
            <person name="Zhu L."/>
            <person name="Gill N."/>
            <person name="Joshi T."/>
            <person name="Libault M."/>
            <person name="Sethuraman A."/>
            <person name="Zhang X."/>
            <person name="Shinozaki K."/>
            <person name="Nguyen H."/>
            <person name="Wing R."/>
            <person name="Cregan P."/>
            <person name="Specht J."/>
            <person name="Grimwood J."/>
            <person name="Rokhsar D."/>
            <person name="Stacey G."/>
            <person name="Shoemaker R."/>
            <person name="Jackson S."/>
        </authorList>
    </citation>
    <scope>NUCLEOTIDE SEQUENCE</scope>
    <source>
        <tissue evidence="1">Callus</tissue>
    </source>
</reference>
<protein>
    <submittedName>
        <fullName evidence="1 2">Uncharacterized protein</fullName>
    </submittedName>
</protein>
<proteinExistence type="predicted"/>
<organism evidence="1">
    <name type="scientific">Glycine max</name>
    <name type="common">Soybean</name>
    <name type="synonym">Glycine hispida</name>
    <dbReference type="NCBI Taxonomy" id="3847"/>
    <lineage>
        <taxon>Eukaryota</taxon>
        <taxon>Viridiplantae</taxon>
        <taxon>Streptophyta</taxon>
        <taxon>Embryophyta</taxon>
        <taxon>Tracheophyta</taxon>
        <taxon>Spermatophyta</taxon>
        <taxon>Magnoliopsida</taxon>
        <taxon>eudicotyledons</taxon>
        <taxon>Gunneridae</taxon>
        <taxon>Pentapetalae</taxon>
        <taxon>rosids</taxon>
        <taxon>fabids</taxon>
        <taxon>Fabales</taxon>
        <taxon>Fabaceae</taxon>
        <taxon>Papilionoideae</taxon>
        <taxon>50 kb inversion clade</taxon>
        <taxon>NPAAA clade</taxon>
        <taxon>indigoferoid/millettioid clade</taxon>
        <taxon>Phaseoleae</taxon>
        <taxon>Glycine</taxon>
        <taxon>Glycine subgen. Soja</taxon>
    </lineage>
</organism>
<dbReference type="OMA" id="RVCICIT"/>
<dbReference type="EnsemblPlants" id="KRH71609">
    <property type="protein sequence ID" value="KRH71609"/>
    <property type="gene ID" value="GLYMA_02G158600"/>
</dbReference>
<evidence type="ECO:0000313" key="3">
    <source>
        <dbReference type="Proteomes" id="UP000008827"/>
    </source>
</evidence>
<dbReference type="HOGENOM" id="CLU_197082_0_0_1"/>
<evidence type="ECO:0000313" key="2">
    <source>
        <dbReference type="EnsemblPlants" id="KRH71609"/>
    </source>
</evidence>
<evidence type="ECO:0000313" key="1">
    <source>
        <dbReference type="EMBL" id="KRH71609.1"/>
    </source>
</evidence>